<dbReference type="PANTHER" id="PTHR19957">
    <property type="entry name" value="SYNTAXIN"/>
    <property type="match status" value="1"/>
</dbReference>
<evidence type="ECO:0000256" key="3">
    <source>
        <dbReference type="ARBA" id="ARBA00022692"/>
    </source>
</evidence>
<dbReference type="AlphaFoldDB" id="A0AAN6UTA4"/>
<dbReference type="Pfam" id="PF05739">
    <property type="entry name" value="SNARE"/>
    <property type="match status" value="1"/>
</dbReference>
<comment type="similarity">
    <text evidence="2">Belongs to the syntaxin family.</text>
</comment>
<evidence type="ECO:0000256" key="4">
    <source>
        <dbReference type="ARBA" id="ARBA00022989"/>
    </source>
</evidence>
<organism evidence="9 10">
    <name type="scientific">Trichocladium antarcticum</name>
    <dbReference type="NCBI Taxonomy" id="1450529"/>
    <lineage>
        <taxon>Eukaryota</taxon>
        <taxon>Fungi</taxon>
        <taxon>Dikarya</taxon>
        <taxon>Ascomycota</taxon>
        <taxon>Pezizomycotina</taxon>
        <taxon>Sordariomycetes</taxon>
        <taxon>Sordariomycetidae</taxon>
        <taxon>Sordariales</taxon>
        <taxon>Chaetomiaceae</taxon>
        <taxon>Trichocladium</taxon>
    </lineage>
</organism>
<protein>
    <submittedName>
        <fullName evidence="9">t-SNARE</fullName>
    </submittedName>
</protein>
<dbReference type="GO" id="GO:0031201">
    <property type="term" value="C:SNARE complex"/>
    <property type="evidence" value="ECO:0007669"/>
    <property type="project" value="TreeGrafter"/>
</dbReference>
<dbReference type="Gene3D" id="1.20.58.70">
    <property type="match status" value="1"/>
</dbReference>
<accession>A0AAN6UTA4</accession>
<comment type="subcellular location">
    <subcellularLocation>
        <location evidence="1">Membrane</location>
        <topology evidence="1">Single-pass type IV membrane protein</topology>
    </subcellularLocation>
</comment>
<evidence type="ECO:0000256" key="5">
    <source>
        <dbReference type="ARBA" id="ARBA00023136"/>
    </source>
</evidence>
<feature type="compositionally biased region" description="Polar residues" evidence="6">
    <location>
        <begin position="1"/>
        <end position="11"/>
    </location>
</feature>
<dbReference type="CDD" id="cd15849">
    <property type="entry name" value="SNARE_Sso1"/>
    <property type="match status" value="1"/>
</dbReference>
<keyword evidence="4 7" id="KW-1133">Transmembrane helix</keyword>
<dbReference type="Pfam" id="PF00804">
    <property type="entry name" value="Syntaxin"/>
    <property type="match status" value="1"/>
</dbReference>
<evidence type="ECO:0000256" key="1">
    <source>
        <dbReference type="ARBA" id="ARBA00004211"/>
    </source>
</evidence>
<dbReference type="PROSITE" id="PS50192">
    <property type="entry name" value="T_SNARE"/>
    <property type="match status" value="1"/>
</dbReference>
<reference evidence="9" key="1">
    <citation type="journal article" date="2023" name="Mol. Phylogenet. Evol.">
        <title>Genome-scale phylogeny and comparative genomics of the fungal order Sordariales.</title>
        <authorList>
            <person name="Hensen N."/>
            <person name="Bonometti L."/>
            <person name="Westerberg I."/>
            <person name="Brannstrom I.O."/>
            <person name="Guillou S."/>
            <person name="Cros-Aarteil S."/>
            <person name="Calhoun S."/>
            <person name="Haridas S."/>
            <person name="Kuo A."/>
            <person name="Mondo S."/>
            <person name="Pangilinan J."/>
            <person name="Riley R."/>
            <person name="LaButti K."/>
            <person name="Andreopoulos B."/>
            <person name="Lipzen A."/>
            <person name="Chen C."/>
            <person name="Yan M."/>
            <person name="Daum C."/>
            <person name="Ng V."/>
            <person name="Clum A."/>
            <person name="Steindorff A."/>
            <person name="Ohm R.A."/>
            <person name="Martin F."/>
            <person name="Silar P."/>
            <person name="Natvig D.O."/>
            <person name="Lalanne C."/>
            <person name="Gautier V."/>
            <person name="Ament-Velasquez S.L."/>
            <person name="Kruys A."/>
            <person name="Hutchinson M.I."/>
            <person name="Powell A.J."/>
            <person name="Barry K."/>
            <person name="Miller A.N."/>
            <person name="Grigoriev I.V."/>
            <person name="Debuchy R."/>
            <person name="Gladieux P."/>
            <person name="Hiltunen Thoren M."/>
            <person name="Johannesson H."/>
        </authorList>
    </citation>
    <scope>NUCLEOTIDE SEQUENCE</scope>
    <source>
        <strain evidence="9">CBS 123565</strain>
    </source>
</reference>
<feature type="region of interest" description="Disordered" evidence="6">
    <location>
        <begin position="1"/>
        <end position="109"/>
    </location>
</feature>
<reference evidence="9" key="2">
    <citation type="submission" date="2023-05" db="EMBL/GenBank/DDBJ databases">
        <authorList>
            <consortium name="Lawrence Berkeley National Laboratory"/>
            <person name="Steindorff A."/>
            <person name="Hensen N."/>
            <person name="Bonometti L."/>
            <person name="Westerberg I."/>
            <person name="Brannstrom I.O."/>
            <person name="Guillou S."/>
            <person name="Cros-Aarteil S."/>
            <person name="Calhoun S."/>
            <person name="Haridas S."/>
            <person name="Kuo A."/>
            <person name="Mondo S."/>
            <person name="Pangilinan J."/>
            <person name="Riley R."/>
            <person name="Labutti K."/>
            <person name="Andreopoulos B."/>
            <person name="Lipzen A."/>
            <person name="Chen C."/>
            <person name="Yanf M."/>
            <person name="Daum C."/>
            <person name="Ng V."/>
            <person name="Clum A."/>
            <person name="Ohm R."/>
            <person name="Martin F."/>
            <person name="Silar P."/>
            <person name="Natvig D."/>
            <person name="Lalanne C."/>
            <person name="Gautier V."/>
            <person name="Ament-Velasquez S.L."/>
            <person name="Kruys A."/>
            <person name="Hutchinson M.I."/>
            <person name="Powell A.J."/>
            <person name="Barry K."/>
            <person name="Miller A.N."/>
            <person name="Grigoriev I.V."/>
            <person name="Debuchy R."/>
            <person name="Gladieux P."/>
            <person name="Thoren M.H."/>
            <person name="Johannesson H."/>
        </authorList>
    </citation>
    <scope>NUCLEOTIDE SEQUENCE</scope>
    <source>
        <strain evidence="9">CBS 123565</strain>
    </source>
</reference>
<comment type="caution">
    <text evidence="9">The sequence shown here is derived from an EMBL/GenBank/DDBJ whole genome shotgun (WGS) entry which is preliminary data.</text>
</comment>
<dbReference type="GO" id="GO:0006906">
    <property type="term" value="P:vesicle fusion"/>
    <property type="evidence" value="ECO:0007669"/>
    <property type="project" value="TreeGrafter"/>
</dbReference>
<feature type="non-terminal residue" evidence="9">
    <location>
        <position position="374"/>
    </location>
</feature>
<feature type="domain" description="T-SNARE coiled-coil homology" evidence="8">
    <location>
        <begin position="267"/>
        <end position="329"/>
    </location>
</feature>
<keyword evidence="3 7" id="KW-0812">Transmembrane</keyword>
<dbReference type="GO" id="GO:0048278">
    <property type="term" value="P:vesicle docking"/>
    <property type="evidence" value="ECO:0007669"/>
    <property type="project" value="TreeGrafter"/>
</dbReference>
<feature type="transmembrane region" description="Helical" evidence="7">
    <location>
        <begin position="341"/>
        <end position="364"/>
    </location>
</feature>
<dbReference type="InterPro" id="IPR045242">
    <property type="entry name" value="Syntaxin"/>
</dbReference>
<feature type="compositionally biased region" description="Low complexity" evidence="6">
    <location>
        <begin position="41"/>
        <end position="97"/>
    </location>
</feature>
<evidence type="ECO:0000256" key="2">
    <source>
        <dbReference type="ARBA" id="ARBA00009063"/>
    </source>
</evidence>
<dbReference type="SUPFAM" id="SSF47661">
    <property type="entry name" value="t-snare proteins"/>
    <property type="match status" value="1"/>
</dbReference>
<dbReference type="GO" id="GO:0012505">
    <property type="term" value="C:endomembrane system"/>
    <property type="evidence" value="ECO:0007669"/>
    <property type="project" value="TreeGrafter"/>
</dbReference>
<evidence type="ECO:0000256" key="7">
    <source>
        <dbReference type="SAM" id="Phobius"/>
    </source>
</evidence>
<dbReference type="GO" id="GO:0000149">
    <property type="term" value="F:SNARE binding"/>
    <property type="evidence" value="ECO:0007669"/>
    <property type="project" value="TreeGrafter"/>
</dbReference>
<evidence type="ECO:0000256" key="6">
    <source>
        <dbReference type="SAM" id="MobiDB-lite"/>
    </source>
</evidence>
<dbReference type="SMART" id="SM00503">
    <property type="entry name" value="SynN"/>
    <property type="match status" value="1"/>
</dbReference>
<dbReference type="GO" id="GO:0006887">
    <property type="term" value="P:exocytosis"/>
    <property type="evidence" value="ECO:0007669"/>
    <property type="project" value="TreeGrafter"/>
</dbReference>
<keyword evidence="10" id="KW-1185">Reference proteome</keyword>
<sequence length="374" mass="41734">MSYNPYSQGPSAESGHGYAHQPAHEMQPYGQPSPYAQDEPYGSAHAQQSQYSSPQPQHSQYGSPQPQPSQYGTPQSHQEQYGTPQQEQYGTPQQEQYASPRPGGNFLSQTDFLSRVTGVRQEIQALTTSIQNVATLHQQALASSDNAAQQQLDDLVAATQLKNTSIRSQIQHLKTDTERTTDGSFGLKKRQFESLNNDFKDTIQRFLQEEQQYKERYREQISRQYRIVNPDATEAEVQQAADADWGDEGIFQTALRTNRSGQASAVLGNVRARHNDMLKIERSIMELVDLLEILNQQIVMQGQVVEDVAQKAEQATDHLGNANVHIDKGIQSARRARKLKWWCLGVCILIAIVIALGVGLGVALTRNSNNSNDN</sequence>
<dbReference type="GO" id="GO:0005484">
    <property type="term" value="F:SNAP receptor activity"/>
    <property type="evidence" value="ECO:0007669"/>
    <property type="project" value="TreeGrafter"/>
</dbReference>
<dbReference type="InterPro" id="IPR010989">
    <property type="entry name" value="SNARE"/>
</dbReference>
<proteinExistence type="inferred from homology"/>
<dbReference type="PANTHER" id="PTHR19957:SF307">
    <property type="entry name" value="PROTEIN SSO1-RELATED"/>
    <property type="match status" value="1"/>
</dbReference>
<dbReference type="InterPro" id="IPR006011">
    <property type="entry name" value="Syntaxin_N"/>
</dbReference>
<dbReference type="GO" id="GO:0005886">
    <property type="term" value="C:plasma membrane"/>
    <property type="evidence" value="ECO:0007669"/>
    <property type="project" value="TreeGrafter"/>
</dbReference>
<evidence type="ECO:0000259" key="8">
    <source>
        <dbReference type="PROSITE" id="PS50192"/>
    </source>
</evidence>
<dbReference type="Proteomes" id="UP001304895">
    <property type="component" value="Unassembled WGS sequence"/>
</dbReference>
<evidence type="ECO:0000313" key="9">
    <source>
        <dbReference type="EMBL" id="KAK4138837.1"/>
    </source>
</evidence>
<gene>
    <name evidence="9" type="ORF">BT67DRAFT_358074</name>
</gene>
<dbReference type="EMBL" id="MU853401">
    <property type="protein sequence ID" value="KAK4138837.1"/>
    <property type="molecule type" value="Genomic_DNA"/>
</dbReference>
<dbReference type="GO" id="GO:0006886">
    <property type="term" value="P:intracellular protein transport"/>
    <property type="evidence" value="ECO:0007669"/>
    <property type="project" value="TreeGrafter"/>
</dbReference>
<keyword evidence="5 7" id="KW-0472">Membrane</keyword>
<evidence type="ECO:0000313" key="10">
    <source>
        <dbReference type="Proteomes" id="UP001304895"/>
    </source>
</evidence>
<name>A0AAN6UTA4_9PEZI</name>
<dbReference type="InterPro" id="IPR000727">
    <property type="entry name" value="T_SNARE_dom"/>
</dbReference>